<comment type="caution">
    <text evidence="1">The sequence shown here is derived from an EMBL/GenBank/DDBJ whole genome shotgun (WGS) entry which is preliminary data.</text>
</comment>
<protein>
    <submittedName>
        <fullName evidence="1">Uncharacterized protein</fullName>
    </submittedName>
</protein>
<sequence length="210" mass="23801">MAYQAIAFGAVEDLRLIPVSKARSARFRHRTGSLTPVEHDEPTREIRYRLRSESVTGEAALRSRGDASDFIAARLPGTGLHLGMSRRLFAACAALHRAQSEMPVNESLFLPDLVRPRHSVDDEEREEYSRATRRAYYEQEEERGPRLRAVVRHGFAQADAWSWSDLLSGRQVEVSLEDREESGLLEGTTAETYLAIEHTEPVLANARERR</sequence>
<dbReference type="EMBL" id="JAAGMR010000079">
    <property type="protein sequence ID" value="NEB91360.1"/>
    <property type="molecule type" value="Genomic_DNA"/>
</dbReference>
<dbReference type="AlphaFoldDB" id="A0A7K3QNM4"/>
<dbReference type="Proteomes" id="UP000470520">
    <property type="component" value="Unassembled WGS sequence"/>
</dbReference>
<gene>
    <name evidence="1" type="ORF">G3I21_06430</name>
</gene>
<proteinExistence type="predicted"/>
<organism evidence="1 2">
    <name type="scientific">Streptomyces bauhiniae</name>
    <dbReference type="NCBI Taxonomy" id="2340725"/>
    <lineage>
        <taxon>Bacteria</taxon>
        <taxon>Bacillati</taxon>
        <taxon>Actinomycetota</taxon>
        <taxon>Actinomycetes</taxon>
        <taxon>Kitasatosporales</taxon>
        <taxon>Streptomycetaceae</taxon>
        <taxon>Streptomyces</taxon>
    </lineage>
</organism>
<name>A0A7K3QNM4_9ACTN</name>
<evidence type="ECO:0000313" key="1">
    <source>
        <dbReference type="EMBL" id="NEB91360.1"/>
    </source>
</evidence>
<reference evidence="1 2" key="1">
    <citation type="submission" date="2020-01" db="EMBL/GenBank/DDBJ databases">
        <title>Insect and environment-associated Actinomycetes.</title>
        <authorList>
            <person name="Currrie C."/>
            <person name="Chevrette M."/>
            <person name="Carlson C."/>
            <person name="Stubbendieck R."/>
            <person name="Wendt-Pienkowski E."/>
        </authorList>
    </citation>
    <scope>NUCLEOTIDE SEQUENCE [LARGE SCALE GENOMIC DNA]</scope>
    <source>
        <strain evidence="1 2">SID7754</strain>
    </source>
</reference>
<evidence type="ECO:0000313" key="2">
    <source>
        <dbReference type="Proteomes" id="UP000470520"/>
    </source>
</evidence>
<accession>A0A7K3QNM4</accession>